<organism evidence="1 2">
    <name type="scientific">Lindgomyces ingoldianus</name>
    <dbReference type="NCBI Taxonomy" id="673940"/>
    <lineage>
        <taxon>Eukaryota</taxon>
        <taxon>Fungi</taxon>
        <taxon>Dikarya</taxon>
        <taxon>Ascomycota</taxon>
        <taxon>Pezizomycotina</taxon>
        <taxon>Dothideomycetes</taxon>
        <taxon>Pleosporomycetidae</taxon>
        <taxon>Pleosporales</taxon>
        <taxon>Lindgomycetaceae</taxon>
        <taxon>Lindgomyces</taxon>
    </lineage>
</organism>
<dbReference type="EMBL" id="MU003518">
    <property type="protein sequence ID" value="KAF2467803.1"/>
    <property type="molecule type" value="Genomic_DNA"/>
</dbReference>
<protein>
    <submittedName>
        <fullName evidence="1">Uncharacterized protein</fullName>
    </submittedName>
</protein>
<evidence type="ECO:0000313" key="1">
    <source>
        <dbReference type="EMBL" id="KAF2467803.1"/>
    </source>
</evidence>
<proteinExistence type="predicted"/>
<keyword evidence="2" id="KW-1185">Reference proteome</keyword>
<sequence length="379" mass="41672">MVNFIITTLFALSTFALAAPAPLESGADYPDEVVLLTACDNGKTGIELKIQDRMFYYQDDYARRRGEKYQDKVLQTQIHDPSRHDGFNYHIDWDAGKSQDDAISARFPNSNHQFKVWGLPADGAKGTKANLPVAGNAQLDGAPFKCYKESSFGKDTDGFKCRLIFSCTRIQREVRFTNITLDDEPVIVSNSKCPSSGGVKNASPKPINAKDAFANLREAVKNRLTTKEYDIGGSNCKIIFPTLKIPRASPGYNDTTPEQIADILIKEIGAKVEAKRTKGNKVCPGGRFDKHQLSWEQVLYPRAGRFEIQIAAQTNQQWHEQTTVEFRVRCPCSDNSGALSWLQGILGVASFTPYIGQVFGIASAGVTIASLATGACDAK</sequence>
<name>A0ACB6QLC9_9PLEO</name>
<reference evidence="1" key="1">
    <citation type="journal article" date="2020" name="Stud. Mycol.">
        <title>101 Dothideomycetes genomes: a test case for predicting lifestyles and emergence of pathogens.</title>
        <authorList>
            <person name="Haridas S."/>
            <person name="Albert R."/>
            <person name="Binder M."/>
            <person name="Bloem J."/>
            <person name="Labutti K."/>
            <person name="Salamov A."/>
            <person name="Andreopoulos B."/>
            <person name="Baker S."/>
            <person name="Barry K."/>
            <person name="Bills G."/>
            <person name="Bluhm B."/>
            <person name="Cannon C."/>
            <person name="Castanera R."/>
            <person name="Culley D."/>
            <person name="Daum C."/>
            <person name="Ezra D."/>
            <person name="Gonzalez J."/>
            <person name="Henrissat B."/>
            <person name="Kuo A."/>
            <person name="Liang C."/>
            <person name="Lipzen A."/>
            <person name="Lutzoni F."/>
            <person name="Magnuson J."/>
            <person name="Mondo S."/>
            <person name="Nolan M."/>
            <person name="Ohm R."/>
            <person name="Pangilinan J."/>
            <person name="Park H.-J."/>
            <person name="Ramirez L."/>
            <person name="Alfaro M."/>
            <person name="Sun H."/>
            <person name="Tritt A."/>
            <person name="Yoshinaga Y."/>
            <person name="Zwiers L.-H."/>
            <person name="Turgeon B."/>
            <person name="Goodwin S."/>
            <person name="Spatafora J."/>
            <person name="Crous P."/>
            <person name="Grigoriev I."/>
        </authorList>
    </citation>
    <scope>NUCLEOTIDE SEQUENCE</scope>
    <source>
        <strain evidence="1">ATCC 200398</strain>
    </source>
</reference>
<comment type="caution">
    <text evidence="1">The sequence shown here is derived from an EMBL/GenBank/DDBJ whole genome shotgun (WGS) entry which is preliminary data.</text>
</comment>
<accession>A0ACB6QLC9</accession>
<evidence type="ECO:0000313" key="2">
    <source>
        <dbReference type="Proteomes" id="UP000799755"/>
    </source>
</evidence>
<gene>
    <name evidence="1" type="ORF">BDR25DRAFT_374034</name>
</gene>
<dbReference type="Proteomes" id="UP000799755">
    <property type="component" value="Unassembled WGS sequence"/>
</dbReference>